<comment type="cofactor">
    <cofactor evidence="1">
        <name>Fe(2+)</name>
        <dbReference type="ChEBI" id="CHEBI:29033"/>
    </cofactor>
</comment>
<dbReference type="GO" id="GO:0046872">
    <property type="term" value="F:metal ion binding"/>
    <property type="evidence" value="ECO:0007669"/>
    <property type="project" value="UniProtKB-KW"/>
</dbReference>
<reference evidence="9 10" key="1">
    <citation type="submission" date="2016-07" db="EMBL/GenBank/DDBJ databases">
        <title>Pervasive Adenine N6-methylation of Active Genes in Fungi.</title>
        <authorList>
            <consortium name="DOE Joint Genome Institute"/>
            <person name="Mondo S.J."/>
            <person name="Dannebaum R.O."/>
            <person name="Kuo R.C."/>
            <person name="Labutti K."/>
            <person name="Haridas S."/>
            <person name="Kuo A."/>
            <person name="Salamov A."/>
            <person name="Ahrendt S.R."/>
            <person name="Lipzen A."/>
            <person name="Sullivan W."/>
            <person name="Andreopoulos W.B."/>
            <person name="Clum A."/>
            <person name="Lindquist E."/>
            <person name="Daum C."/>
            <person name="Ramamoorthy G.K."/>
            <person name="Gryganskyi A."/>
            <person name="Culley D."/>
            <person name="Magnuson J.K."/>
            <person name="James T.Y."/>
            <person name="O'Malley M.A."/>
            <person name="Stajich J.E."/>
            <person name="Spatafora J.W."/>
            <person name="Visel A."/>
            <person name="Grigoriev I.V."/>
        </authorList>
    </citation>
    <scope>NUCLEOTIDE SEQUENCE [LARGE SCALE GENOMIC DNA]</scope>
    <source>
        <strain evidence="9 10">12-1054</strain>
    </source>
</reference>
<dbReference type="PANTHER" id="PTHR10696:SF25">
    <property type="entry name" value="OXIDOREDUCTASE AIM17-RELATED"/>
    <property type="match status" value="1"/>
</dbReference>
<keyword evidence="4 9" id="KW-0223">Dioxygenase</keyword>
<feature type="non-terminal residue" evidence="9">
    <location>
        <position position="364"/>
    </location>
</feature>
<name>A0A1Y2F431_PROLT</name>
<evidence type="ECO:0000256" key="2">
    <source>
        <dbReference type="ARBA" id="ARBA00008654"/>
    </source>
</evidence>
<keyword evidence="3" id="KW-0479">Metal-binding</keyword>
<evidence type="ECO:0000256" key="4">
    <source>
        <dbReference type="ARBA" id="ARBA00022964"/>
    </source>
</evidence>
<comment type="caution">
    <text evidence="9">The sequence shown here is derived from an EMBL/GenBank/DDBJ whole genome shotgun (WGS) entry which is preliminary data.</text>
</comment>
<dbReference type="Pfam" id="PF02668">
    <property type="entry name" value="TauD"/>
    <property type="match status" value="1"/>
</dbReference>
<dbReference type="Gene3D" id="3.30.2020.30">
    <property type="match status" value="1"/>
</dbReference>
<sequence length="364" mass="41340">VLIDGEVVTLPYTYLADCCQCPKCKDPKTSQKTFNTGDIPLDIQPAAMRGLPNMLEVIWQGGRHRSTFSVDFLAQHKDRQALTASRHNDRRPILWDAQTMQGQVPAVSVTFGKFKQDEGTLAHVVQALQQYGLAFITGCPAGHAKSEEAQHELAKLATRIGPLKRTFYGETWNVQSLEDAKNVAYTSVDLDLHMDLLYFESPPGLQFLYCLENEVQGGTSVFVDSFNAAEEMRLNAPEHFKTLCTYDVDYEYRNDGQWYHYSRPTFIISKETGKVEFVNYSPPFQGTQNPQGFEAYQEAIALYAKLLAKPQNRLELLLEEGTCVVFNNRRTLHARKSFGPGRRWLKGAYVDIDALWSKDRQYKS</sequence>
<dbReference type="OMA" id="MPYFEYK"/>
<proteinExistence type="inferred from homology"/>
<dbReference type="GO" id="GO:0005739">
    <property type="term" value="C:mitochondrion"/>
    <property type="evidence" value="ECO:0007669"/>
    <property type="project" value="TreeGrafter"/>
</dbReference>
<evidence type="ECO:0000256" key="6">
    <source>
        <dbReference type="ARBA" id="ARBA00023004"/>
    </source>
</evidence>
<keyword evidence="10" id="KW-1185">Reference proteome</keyword>
<evidence type="ECO:0000259" key="7">
    <source>
        <dbReference type="Pfam" id="PF02668"/>
    </source>
</evidence>
<evidence type="ECO:0000313" key="10">
    <source>
        <dbReference type="Proteomes" id="UP000193685"/>
    </source>
</evidence>
<feature type="domain" description="Gamma-butyrobetaine hydroxylase-like N-terminal" evidence="8">
    <location>
        <begin position="4"/>
        <end position="73"/>
    </location>
</feature>
<feature type="domain" description="TauD/TfdA-like" evidence="7">
    <location>
        <begin position="108"/>
        <end position="349"/>
    </location>
</feature>
<dbReference type="InterPro" id="IPR010376">
    <property type="entry name" value="GBBH-like_N"/>
</dbReference>
<protein>
    <submittedName>
        <fullName evidence="9">Taurine catabolism dioxygenase TauD, TfdA family-domain-containing protein</fullName>
    </submittedName>
</protein>
<accession>A0A1Y2F431</accession>
<dbReference type="GeneID" id="63783801"/>
<dbReference type="InterPro" id="IPR050411">
    <property type="entry name" value="AlphaKG_dependent_hydroxylases"/>
</dbReference>
<feature type="non-terminal residue" evidence="9">
    <location>
        <position position="1"/>
    </location>
</feature>
<evidence type="ECO:0000313" key="9">
    <source>
        <dbReference type="EMBL" id="ORY77705.1"/>
    </source>
</evidence>
<dbReference type="CDD" id="cd00250">
    <property type="entry name" value="CAS_like"/>
    <property type="match status" value="1"/>
</dbReference>
<gene>
    <name evidence="9" type="ORF">BCR37DRAFT_335863</name>
</gene>
<dbReference type="GO" id="GO:0016706">
    <property type="term" value="F:2-oxoglutarate-dependent dioxygenase activity"/>
    <property type="evidence" value="ECO:0007669"/>
    <property type="project" value="UniProtKB-ARBA"/>
</dbReference>
<keyword evidence="6" id="KW-0408">Iron</keyword>
<organism evidence="9 10">
    <name type="scientific">Protomyces lactucae-debilis</name>
    <dbReference type="NCBI Taxonomy" id="2754530"/>
    <lineage>
        <taxon>Eukaryota</taxon>
        <taxon>Fungi</taxon>
        <taxon>Dikarya</taxon>
        <taxon>Ascomycota</taxon>
        <taxon>Taphrinomycotina</taxon>
        <taxon>Taphrinomycetes</taxon>
        <taxon>Taphrinales</taxon>
        <taxon>Protomycetaceae</taxon>
        <taxon>Protomyces</taxon>
    </lineage>
</organism>
<evidence type="ECO:0000256" key="5">
    <source>
        <dbReference type="ARBA" id="ARBA00023002"/>
    </source>
</evidence>
<evidence type="ECO:0000256" key="3">
    <source>
        <dbReference type="ARBA" id="ARBA00022723"/>
    </source>
</evidence>
<dbReference type="InterPro" id="IPR042098">
    <property type="entry name" value="TauD-like_sf"/>
</dbReference>
<dbReference type="Pfam" id="PF06155">
    <property type="entry name" value="GBBH-like_N"/>
    <property type="match status" value="1"/>
</dbReference>
<dbReference type="OrthoDB" id="406634at2759"/>
<dbReference type="InterPro" id="IPR003819">
    <property type="entry name" value="TauD/TfdA-like"/>
</dbReference>
<dbReference type="Proteomes" id="UP000193685">
    <property type="component" value="Unassembled WGS sequence"/>
</dbReference>
<dbReference type="InterPro" id="IPR038492">
    <property type="entry name" value="GBBH-like_N_sf"/>
</dbReference>
<comment type="similarity">
    <text evidence="2">Belongs to the gamma-BBH/TMLD family.</text>
</comment>
<evidence type="ECO:0000259" key="8">
    <source>
        <dbReference type="Pfam" id="PF06155"/>
    </source>
</evidence>
<keyword evidence="5" id="KW-0560">Oxidoreductase</keyword>
<dbReference type="PANTHER" id="PTHR10696">
    <property type="entry name" value="GAMMA-BUTYROBETAINE HYDROXYLASE-RELATED"/>
    <property type="match status" value="1"/>
</dbReference>
<dbReference type="SUPFAM" id="SSF51197">
    <property type="entry name" value="Clavaminate synthase-like"/>
    <property type="match status" value="1"/>
</dbReference>
<dbReference type="RefSeq" id="XP_040723090.1">
    <property type="nucleotide sequence ID" value="XM_040867202.1"/>
</dbReference>
<dbReference type="GO" id="GO:0045329">
    <property type="term" value="P:carnitine biosynthetic process"/>
    <property type="evidence" value="ECO:0007669"/>
    <property type="project" value="TreeGrafter"/>
</dbReference>
<dbReference type="AlphaFoldDB" id="A0A1Y2F431"/>
<dbReference type="EMBL" id="MCFI01000019">
    <property type="protein sequence ID" value="ORY77705.1"/>
    <property type="molecule type" value="Genomic_DNA"/>
</dbReference>
<dbReference type="STRING" id="56484.A0A1Y2F431"/>
<evidence type="ECO:0000256" key="1">
    <source>
        <dbReference type="ARBA" id="ARBA00001954"/>
    </source>
</evidence>
<dbReference type="Gene3D" id="3.60.130.10">
    <property type="entry name" value="Clavaminate synthase-like"/>
    <property type="match status" value="1"/>
</dbReference>